<reference evidence="2 3" key="1">
    <citation type="submission" date="2018-11" db="EMBL/GenBank/DDBJ databases">
        <authorList>
            <consortium name="Pathogen Informatics"/>
        </authorList>
    </citation>
    <scope>NUCLEOTIDE SEQUENCE [LARGE SCALE GENOMIC DNA]</scope>
    <source>
        <strain>Denwood</strain>
        <strain evidence="3">Zambia</strain>
    </source>
</reference>
<organism evidence="2 3">
    <name type="scientific">Schistosoma mattheei</name>
    <dbReference type="NCBI Taxonomy" id="31246"/>
    <lineage>
        <taxon>Eukaryota</taxon>
        <taxon>Metazoa</taxon>
        <taxon>Spiralia</taxon>
        <taxon>Lophotrochozoa</taxon>
        <taxon>Platyhelminthes</taxon>
        <taxon>Trematoda</taxon>
        <taxon>Digenea</taxon>
        <taxon>Strigeidida</taxon>
        <taxon>Schistosomatoidea</taxon>
        <taxon>Schistosomatidae</taxon>
        <taxon>Schistosoma</taxon>
    </lineage>
</organism>
<dbReference type="PROSITE" id="PS50176">
    <property type="entry name" value="ARM_REPEAT"/>
    <property type="match status" value="1"/>
</dbReference>
<dbReference type="EMBL" id="UZAL01027762">
    <property type="protein sequence ID" value="VDP35450.1"/>
    <property type="molecule type" value="Genomic_DNA"/>
</dbReference>
<dbReference type="GO" id="GO:0007155">
    <property type="term" value="P:cell adhesion"/>
    <property type="evidence" value="ECO:0007669"/>
    <property type="project" value="InterPro"/>
</dbReference>
<sequence length="193" mass="21450">MVANIFLQTFNSLNKTNRQQYHGITGEESNNYLEGVNLEDMLELTLAALQIMAKDQSIQEEFIHTAGLVSSVVQLVYSPSVCLQRASTAFLSQLSTSRSGCQAIENEGASAYTAAILHRIAQDKPEAYRRRLSLELRQSLFDGGLLNDPNEIDPYKSSSSKLIDGISPNDNSPHITDRRSRNLSDSSLRQRSK</sequence>
<evidence type="ECO:0000256" key="1">
    <source>
        <dbReference type="SAM" id="MobiDB-lite"/>
    </source>
</evidence>
<dbReference type="Proteomes" id="UP000269396">
    <property type="component" value="Unassembled WGS sequence"/>
</dbReference>
<dbReference type="InterPro" id="IPR016024">
    <property type="entry name" value="ARM-type_fold"/>
</dbReference>
<feature type="region of interest" description="Disordered" evidence="1">
    <location>
        <begin position="156"/>
        <end position="193"/>
    </location>
</feature>
<proteinExistence type="predicted"/>
<dbReference type="STRING" id="31246.A0A183NX70"/>
<dbReference type="PANTHER" id="PTHR45976">
    <property type="entry name" value="ARMADILLO SEGMENT POLARITY PROTEIN"/>
    <property type="match status" value="1"/>
</dbReference>
<gene>
    <name evidence="2" type="ORF">SMTD_LOCUS6706</name>
</gene>
<keyword evidence="3" id="KW-1185">Reference proteome</keyword>
<name>A0A183NX70_9TREM</name>
<accession>A0A183NX70</accession>
<protein>
    <submittedName>
        <fullName evidence="2">Uncharacterized protein</fullName>
    </submittedName>
</protein>
<dbReference type="InterPro" id="IPR011989">
    <property type="entry name" value="ARM-like"/>
</dbReference>
<dbReference type="GO" id="GO:0045296">
    <property type="term" value="F:cadherin binding"/>
    <property type="evidence" value="ECO:0007669"/>
    <property type="project" value="InterPro"/>
</dbReference>
<evidence type="ECO:0000313" key="3">
    <source>
        <dbReference type="Proteomes" id="UP000269396"/>
    </source>
</evidence>
<evidence type="ECO:0000313" key="2">
    <source>
        <dbReference type="EMBL" id="VDP35450.1"/>
    </source>
</evidence>
<dbReference type="AlphaFoldDB" id="A0A183NX70"/>
<dbReference type="Gene3D" id="1.25.10.10">
    <property type="entry name" value="Leucine-rich Repeat Variant"/>
    <property type="match status" value="1"/>
</dbReference>
<dbReference type="InterPro" id="IPR013284">
    <property type="entry name" value="Beta-catenin"/>
</dbReference>
<dbReference type="InterPro" id="IPR000225">
    <property type="entry name" value="Armadillo"/>
</dbReference>
<feature type="compositionally biased region" description="Low complexity" evidence="1">
    <location>
        <begin position="183"/>
        <end position="193"/>
    </location>
</feature>
<dbReference type="SUPFAM" id="SSF48371">
    <property type="entry name" value="ARM repeat"/>
    <property type="match status" value="1"/>
</dbReference>